<evidence type="ECO:0000313" key="9">
    <source>
        <dbReference type="Proteomes" id="UP000216361"/>
    </source>
</evidence>
<dbReference type="GO" id="GO:0016020">
    <property type="term" value="C:membrane"/>
    <property type="evidence" value="ECO:0007669"/>
    <property type="project" value="UniProtKB-SubCell"/>
</dbReference>
<reference evidence="8 9" key="1">
    <citation type="submission" date="2017-07" db="EMBL/GenBank/DDBJ databases">
        <title>Elstera cyanobacteriorum sp. nov., a novel bacterium isolated from cyanobacterial aggregates in a eutrophic lake.</title>
        <authorList>
            <person name="Cai H."/>
        </authorList>
    </citation>
    <scope>NUCLEOTIDE SEQUENCE [LARGE SCALE GENOMIC DNA]</scope>
    <source>
        <strain evidence="8 9">TH019</strain>
    </source>
</reference>
<dbReference type="Pfam" id="PF00892">
    <property type="entry name" value="EamA"/>
    <property type="match status" value="1"/>
</dbReference>
<comment type="caution">
    <text evidence="8">The sequence shown here is derived from an EMBL/GenBank/DDBJ whole genome shotgun (WGS) entry which is preliminary data.</text>
</comment>
<feature type="transmembrane region" description="Helical" evidence="6">
    <location>
        <begin position="21"/>
        <end position="41"/>
    </location>
</feature>
<keyword evidence="4 6" id="KW-1133">Transmembrane helix</keyword>
<dbReference type="OrthoDB" id="9812899at2"/>
<protein>
    <submittedName>
        <fullName evidence="8">EamA family transporter</fullName>
    </submittedName>
</protein>
<evidence type="ECO:0000256" key="4">
    <source>
        <dbReference type="ARBA" id="ARBA00022989"/>
    </source>
</evidence>
<dbReference type="RefSeq" id="WP_094406841.1">
    <property type="nucleotide sequence ID" value="NZ_BMJZ01000011.1"/>
</dbReference>
<sequence>MGLSQSGGVYLAPPPQFFAGIGLRLLATGLFACMSLCVRLASVEAPVGQIMFWRSAVALVPIVAYLAVQGQFPGGLRTRYPFGHVKRSLFGCVAMAFSFLSLKYLPLALAAALGFLAPLLVIPTAVVFLRERPGLLVVLAALVGFAGVGLMLLPALAGPSLDMGVVIGVGAGIAMAATTAAAKIEIKRLTATEPPGTIAFYFALVCAVGGVMTAPFGWVATEGGTLAWLIGAGFTGGLAHIAMTEAVARAPVSTLAPFEYTAMLWAMGFDLLVFGLLPVPLSLLGAALVVGAAALVAFGERQRR</sequence>
<evidence type="ECO:0000259" key="7">
    <source>
        <dbReference type="Pfam" id="PF00892"/>
    </source>
</evidence>
<feature type="transmembrane region" description="Helical" evidence="6">
    <location>
        <begin position="163"/>
        <end position="186"/>
    </location>
</feature>
<proteinExistence type="inferred from homology"/>
<feature type="transmembrane region" description="Helical" evidence="6">
    <location>
        <begin position="47"/>
        <end position="68"/>
    </location>
</feature>
<comment type="similarity">
    <text evidence="2">Belongs to the drug/metabolite transporter (DMT) superfamily. 10 TMS drug/metabolite exporter (DME) (TC 2.A.7.3) family.</text>
</comment>
<keyword evidence="3 6" id="KW-0812">Transmembrane</keyword>
<evidence type="ECO:0000256" key="5">
    <source>
        <dbReference type="ARBA" id="ARBA00023136"/>
    </source>
</evidence>
<feature type="transmembrane region" description="Helical" evidence="6">
    <location>
        <begin position="136"/>
        <end position="157"/>
    </location>
</feature>
<name>A0A255XXL0_9PROT</name>
<organism evidence="8 9">
    <name type="scientific">Elstera cyanobacteriorum</name>
    <dbReference type="NCBI Taxonomy" id="2022747"/>
    <lineage>
        <taxon>Bacteria</taxon>
        <taxon>Pseudomonadati</taxon>
        <taxon>Pseudomonadota</taxon>
        <taxon>Alphaproteobacteria</taxon>
        <taxon>Rhodospirillales</taxon>
        <taxon>Rhodospirillaceae</taxon>
        <taxon>Elstera</taxon>
    </lineage>
</organism>
<feature type="transmembrane region" description="Helical" evidence="6">
    <location>
        <begin position="283"/>
        <end position="299"/>
    </location>
</feature>
<dbReference type="AlphaFoldDB" id="A0A255XXL0"/>
<feature type="transmembrane region" description="Helical" evidence="6">
    <location>
        <begin position="198"/>
        <end position="220"/>
    </location>
</feature>
<accession>A0A255XXL0</accession>
<comment type="subcellular location">
    <subcellularLocation>
        <location evidence="1">Membrane</location>
        <topology evidence="1">Multi-pass membrane protein</topology>
    </subcellularLocation>
</comment>
<dbReference type="EMBL" id="NOXS01000020">
    <property type="protein sequence ID" value="OYQ21718.1"/>
    <property type="molecule type" value="Genomic_DNA"/>
</dbReference>
<gene>
    <name evidence="8" type="ORF">CHR90_01045</name>
</gene>
<dbReference type="PANTHER" id="PTHR22911">
    <property type="entry name" value="ACYL-MALONYL CONDENSING ENZYME-RELATED"/>
    <property type="match status" value="1"/>
</dbReference>
<keyword evidence="9" id="KW-1185">Reference proteome</keyword>
<dbReference type="InterPro" id="IPR037185">
    <property type="entry name" value="EmrE-like"/>
</dbReference>
<dbReference type="PANTHER" id="PTHR22911:SF6">
    <property type="entry name" value="SOLUTE CARRIER FAMILY 35 MEMBER G1"/>
    <property type="match status" value="1"/>
</dbReference>
<feature type="domain" description="EamA" evidence="7">
    <location>
        <begin position="20"/>
        <end position="152"/>
    </location>
</feature>
<evidence type="ECO:0000256" key="1">
    <source>
        <dbReference type="ARBA" id="ARBA00004141"/>
    </source>
</evidence>
<evidence type="ECO:0000256" key="2">
    <source>
        <dbReference type="ARBA" id="ARBA00009853"/>
    </source>
</evidence>
<dbReference type="Proteomes" id="UP000216361">
    <property type="component" value="Unassembled WGS sequence"/>
</dbReference>
<keyword evidence="5 6" id="KW-0472">Membrane</keyword>
<dbReference type="InterPro" id="IPR000620">
    <property type="entry name" value="EamA_dom"/>
</dbReference>
<evidence type="ECO:0000256" key="6">
    <source>
        <dbReference type="SAM" id="Phobius"/>
    </source>
</evidence>
<evidence type="ECO:0000256" key="3">
    <source>
        <dbReference type="ARBA" id="ARBA00022692"/>
    </source>
</evidence>
<dbReference type="SUPFAM" id="SSF103481">
    <property type="entry name" value="Multidrug resistance efflux transporter EmrE"/>
    <property type="match status" value="2"/>
</dbReference>
<feature type="transmembrane region" description="Helical" evidence="6">
    <location>
        <begin position="111"/>
        <end position="129"/>
    </location>
</feature>
<evidence type="ECO:0000313" key="8">
    <source>
        <dbReference type="EMBL" id="OYQ21718.1"/>
    </source>
</evidence>